<dbReference type="EMBL" id="CAJGYM010000057">
    <property type="protein sequence ID" value="CAD6195602.1"/>
    <property type="molecule type" value="Genomic_DNA"/>
</dbReference>
<dbReference type="GO" id="GO:0003723">
    <property type="term" value="F:RNA binding"/>
    <property type="evidence" value="ECO:0007669"/>
    <property type="project" value="UniProtKB-UniRule"/>
</dbReference>
<gene>
    <name evidence="3" type="ORF">CAUJ_LOCUS11521</name>
</gene>
<feature type="domain" description="RRM" evidence="2">
    <location>
        <begin position="96"/>
        <end position="170"/>
    </location>
</feature>
<evidence type="ECO:0000259" key="2">
    <source>
        <dbReference type="PROSITE" id="PS50102"/>
    </source>
</evidence>
<dbReference type="AlphaFoldDB" id="A0A8S1HKM5"/>
<dbReference type="InterPro" id="IPR035979">
    <property type="entry name" value="RBD_domain_sf"/>
</dbReference>
<dbReference type="Pfam" id="PF00076">
    <property type="entry name" value="RRM_1"/>
    <property type="match status" value="1"/>
</dbReference>
<accession>A0A8S1HKM5</accession>
<dbReference type="CDD" id="cd12421">
    <property type="entry name" value="RRM1_PTBP1_hnRNPL_like"/>
    <property type="match status" value="1"/>
</dbReference>
<name>A0A8S1HKM5_9PELO</name>
<dbReference type="OrthoDB" id="296632at2759"/>
<dbReference type="PANTHER" id="PTHR15592">
    <property type="entry name" value="MATRIN 3/NUCLEAR PROTEIN 220-RELATED"/>
    <property type="match status" value="1"/>
</dbReference>
<dbReference type="InterPro" id="IPR000504">
    <property type="entry name" value="RRM_dom"/>
</dbReference>
<comment type="caution">
    <text evidence="3">The sequence shown here is derived from an EMBL/GenBank/DDBJ whole genome shotgun (WGS) entry which is preliminary data.</text>
</comment>
<dbReference type="SMART" id="SM00360">
    <property type="entry name" value="RRM"/>
    <property type="match status" value="1"/>
</dbReference>
<protein>
    <recommendedName>
        <fullName evidence="2">RRM domain-containing protein</fullName>
    </recommendedName>
</protein>
<dbReference type="InterPro" id="IPR012677">
    <property type="entry name" value="Nucleotide-bd_a/b_plait_sf"/>
</dbReference>
<evidence type="ECO:0000256" key="1">
    <source>
        <dbReference type="PROSITE-ProRule" id="PRU00176"/>
    </source>
</evidence>
<reference evidence="3" key="1">
    <citation type="submission" date="2020-10" db="EMBL/GenBank/DDBJ databases">
        <authorList>
            <person name="Kikuchi T."/>
        </authorList>
    </citation>
    <scope>NUCLEOTIDE SEQUENCE</scope>
    <source>
        <strain evidence="3">NKZ352</strain>
    </source>
</reference>
<evidence type="ECO:0000313" key="3">
    <source>
        <dbReference type="EMBL" id="CAD6195602.1"/>
    </source>
</evidence>
<dbReference type="SUPFAM" id="SSF54928">
    <property type="entry name" value="RNA-binding domain, RBD"/>
    <property type="match status" value="1"/>
</dbReference>
<keyword evidence="4" id="KW-1185">Reference proteome</keyword>
<organism evidence="3 4">
    <name type="scientific">Caenorhabditis auriculariae</name>
    <dbReference type="NCBI Taxonomy" id="2777116"/>
    <lineage>
        <taxon>Eukaryota</taxon>
        <taxon>Metazoa</taxon>
        <taxon>Ecdysozoa</taxon>
        <taxon>Nematoda</taxon>
        <taxon>Chromadorea</taxon>
        <taxon>Rhabditida</taxon>
        <taxon>Rhabditina</taxon>
        <taxon>Rhabditomorpha</taxon>
        <taxon>Rhabditoidea</taxon>
        <taxon>Rhabditidae</taxon>
        <taxon>Peloderinae</taxon>
        <taxon>Caenorhabditis</taxon>
    </lineage>
</organism>
<dbReference type="Proteomes" id="UP000835052">
    <property type="component" value="Unassembled WGS sequence"/>
</dbReference>
<keyword evidence="1" id="KW-0694">RNA-binding</keyword>
<dbReference type="PROSITE" id="PS50102">
    <property type="entry name" value="RRM"/>
    <property type="match status" value="1"/>
</dbReference>
<sequence>MTKRGPEDLQLALNGALFANVMTADSEPKKAKLDPTALYSQFYAAQMNGLANASTAHYLAGAPLTQMPALACSASSSTTAATSATTSVLQTQPRSKVVHVRNIPPDMVDVELIQLCVPYGPISNYMMLKGKSQAFVEYEDESGAVGFVTSMTAMPIQIRGRTIFAQYSTHQELKLDKSKSLADADKLLTGLRSVVVNHRNRNTDANNSHLMCLGSSAVAAGDTSAYNHVRRVALHCSTPDTDAYGRTLSFQISFPFSILICFRYDGRLLSEKTSCMTGSTELATTRQITLLL</sequence>
<dbReference type="Gene3D" id="3.30.70.330">
    <property type="match status" value="1"/>
</dbReference>
<evidence type="ECO:0000313" key="4">
    <source>
        <dbReference type="Proteomes" id="UP000835052"/>
    </source>
</evidence>
<proteinExistence type="predicted"/>